<feature type="domain" description="AbiEi antitoxin C-terminal" evidence="1">
    <location>
        <begin position="71"/>
        <end position="213"/>
    </location>
</feature>
<dbReference type="AlphaFoldDB" id="A0A5J4RE94"/>
<protein>
    <recommendedName>
        <fullName evidence="1">AbiEi antitoxin C-terminal domain-containing protein</fullName>
    </recommendedName>
</protein>
<evidence type="ECO:0000313" key="2">
    <source>
        <dbReference type="EMBL" id="KAA6331824.1"/>
    </source>
</evidence>
<comment type="caution">
    <text evidence="2">The sequence shown here is derived from an EMBL/GenBank/DDBJ whole genome shotgun (WGS) entry which is preliminary data.</text>
</comment>
<name>A0A5J4RE94_9ZZZZ</name>
<reference evidence="2" key="1">
    <citation type="submission" date="2019-03" db="EMBL/GenBank/DDBJ databases">
        <title>Single cell metagenomics reveals metabolic interactions within the superorganism composed of flagellate Streblomastix strix and complex community of Bacteroidetes bacteria on its surface.</title>
        <authorList>
            <person name="Treitli S.C."/>
            <person name="Kolisko M."/>
            <person name="Husnik F."/>
            <person name="Keeling P."/>
            <person name="Hampl V."/>
        </authorList>
    </citation>
    <scope>NUCLEOTIDE SEQUENCE</scope>
    <source>
        <strain evidence="2">STM</strain>
    </source>
</reference>
<sequence length="269" mass="30972">MKYTVKDWVESLQKEGKISFSLTEAAERFPLQSRVVLKNSLTRLASKGKVYSVWQGFYVIVPIEYQTKGIVPEMFYINQLMEFLGHDYYISLLNASAFYAAAHQQPQEFTVVTTPPSLRSTQKRGVKISFNNKSTIPEQFTEQRKTSTGYIKISSPELTATDLIQFEKEIGGLNRAATVLNELAESLDFKKLSAQFFEYVPIPFIQRLGYLLDVELEYHSQAEDLFLQVKQHGCSFRNTPLKNRKSIVGCETNKKWKIIVNERIEIDEQ</sequence>
<dbReference type="EMBL" id="SNRY01001320">
    <property type="protein sequence ID" value="KAA6331824.1"/>
    <property type="molecule type" value="Genomic_DNA"/>
</dbReference>
<evidence type="ECO:0000259" key="1">
    <source>
        <dbReference type="Pfam" id="PF09407"/>
    </source>
</evidence>
<accession>A0A5J4RE94</accession>
<dbReference type="InterPro" id="IPR018547">
    <property type="entry name" value="AbiEi_C"/>
</dbReference>
<proteinExistence type="predicted"/>
<gene>
    <name evidence="2" type="ORF">EZS27_019603</name>
</gene>
<dbReference type="Pfam" id="PF09407">
    <property type="entry name" value="AbiEi_1"/>
    <property type="match status" value="1"/>
</dbReference>
<organism evidence="2">
    <name type="scientific">termite gut metagenome</name>
    <dbReference type="NCBI Taxonomy" id="433724"/>
    <lineage>
        <taxon>unclassified sequences</taxon>
        <taxon>metagenomes</taxon>
        <taxon>organismal metagenomes</taxon>
    </lineage>
</organism>